<name>A0ABV3JWI5_STRON</name>
<dbReference type="InterPro" id="IPR002575">
    <property type="entry name" value="Aminoglycoside_PTrfase"/>
</dbReference>
<dbReference type="RefSeq" id="WP_109279698.1">
    <property type="nucleotide sequence ID" value="NZ_JBFAUK010000005.1"/>
</dbReference>
<keyword evidence="2" id="KW-0808">Transferase</keyword>
<evidence type="ECO:0000313" key="3">
    <source>
        <dbReference type="Proteomes" id="UP001552594"/>
    </source>
</evidence>
<protein>
    <submittedName>
        <fullName evidence="2">Aminoglycoside phosphotransferase family protein</fullName>
        <ecNumber evidence="2">2.7.1.-</ecNumber>
    </submittedName>
</protein>
<keyword evidence="3" id="KW-1185">Reference proteome</keyword>
<sequence length="303" mass="33795">MTAPTTITFGGFDDTEMHHVLERACTRVGLDCTGAIRLRGHTNAVVRLITEPVVVKIARRGSDETGVVRTVAFVQWLMKQNFPTAPLHPVAQQPVVVDGHAVTFWTYLPQPEHPVSAVQLAAPLRELHRLTDPPVRLRRLNVVEAIRSSLAATTSLPPQTLLFLADRAERLADELSQVAFMLPEGVVQGDPQHRNALHTKDGGAVLCDWDTVAYGQPEWDLATVEIHCRRFGHGPAHYRQFANAYGIDVTQWPGYRVLRDLRELRMITTNARKAAHAPGTLTEVERRISGLRCEDPQLAWNIL</sequence>
<feature type="domain" description="Aminoglycoside phosphotransferase" evidence="1">
    <location>
        <begin position="40"/>
        <end position="258"/>
    </location>
</feature>
<dbReference type="SUPFAM" id="SSF56112">
    <property type="entry name" value="Protein kinase-like (PK-like)"/>
    <property type="match status" value="1"/>
</dbReference>
<reference evidence="2 3" key="1">
    <citation type="submission" date="2024-06" db="EMBL/GenBank/DDBJ databases">
        <title>The Natural Products Discovery Center: Release of the First 8490 Sequenced Strains for Exploring Actinobacteria Biosynthetic Diversity.</title>
        <authorList>
            <person name="Kalkreuter E."/>
            <person name="Kautsar S.A."/>
            <person name="Yang D."/>
            <person name="Bader C.D."/>
            <person name="Teijaro C.N."/>
            <person name="Fluegel L."/>
            <person name="Davis C.M."/>
            <person name="Simpson J.R."/>
            <person name="Lauterbach L."/>
            <person name="Steele A.D."/>
            <person name="Gui C."/>
            <person name="Meng S."/>
            <person name="Li G."/>
            <person name="Viehrig K."/>
            <person name="Ye F."/>
            <person name="Su P."/>
            <person name="Kiefer A.F."/>
            <person name="Nichols A."/>
            <person name="Cepeda A.J."/>
            <person name="Yan W."/>
            <person name="Fan B."/>
            <person name="Jiang Y."/>
            <person name="Adhikari A."/>
            <person name="Zheng C.-J."/>
            <person name="Schuster L."/>
            <person name="Cowan T.M."/>
            <person name="Smanski M.J."/>
            <person name="Chevrette M.G."/>
            <person name="De Carvalho L.P.S."/>
            <person name="Shen B."/>
        </authorList>
    </citation>
    <scope>NUCLEOTIDE SEQUENCE [LARGE SCALE GENOMIC DNA]</scope>
    <source>
        <strain evidence="2 3">NPDC052347</strain>
    </source>
</reference>
<dbReference type="GO" id="GO:0016740">
    <property type="term" value="F:transferase activity"/>
    <property type="evidence" value="ECO:0007669"/>
    <property type="project" value="UniProtKB-KW"/>
</dbReference>
<dbReference type="EC" id="2.7.1.-" evidence="2"/>
<proteinExistence type="predicted"/>
<dbReference type="Proteomes" id="UP001552594">
    <property type="component" value="Unassembled WGS sequence"/>
</dbReference>
<dbReference type="EMBL" id="JBFAUK010000005">
    <property type="protein sequence ID" value="MEV5506639.1"/>
    <property type="molecule type" value="Genomic_DNA"/>
</dbReference>
<dbReference type="InterPro" id="IPR011009">
    <property type="entry name" value="Kinase-like_dom_sf"/>
</dbReference>
<evidence type="ECO:0000259" key="1">
    <source>
        <dbReference type="Pfam" id="PF01636"/>
    </source>
</evidence>
<gene>
    <name evidence="2" type="ORF">AB0L16_09185</name>
</gene>
<dbReference type="Pfam" id="PF01636">
    <property type="entry name" value="APH"/>
    <property type="match status" value="1"/>
</dbReference>
<organism evidence="2 3">
    <name type="scientific">Streptomyces orinoci</name>
    <name type="common">Streptoverticillium orinoci</name>
    <dbReference type="NCBI Taxonomy" id="67339"/>
    <lineage>
        <taxon>Bacteria</taxon>
        <taxon>Bacillati</taxon>
        <taxon>Actinomycetota</taxon>
        <taxon>Actinomycetes</taxon>
        <taxon>Kitasatosporales</taxon>
        <taxon>Streptomycetaceae</taxon>
        <taxon>Streptomyces</taxon>
    </lineage>
</organism>
<comment type="caution">
    <text evidence="2">The sequence shown here is derived from an EMBL/GenBank/DDBJ whole genome shotgun (WGS) entry which is preliminary data.</text>
</comment>
<accession>A0ABV3JWI5</accession>
<dbReference type="Gene3D" id="3.90.1200.10">
    <property type="match status" value="1"/>
</dbReference>
<evidence type="ECO:0000313" key="2">
    <source>
        <dbReference type="EMBL" id="MEV5506639.1"/>
    </source>
</evidence>